<dbReference type="InterPro" id="IPR029058">
    <property type="entry name" value="AB_hydrolase_fold"/>
</dbReference>
<keyword evidence="4" id="KW-1185">Reference proteome</keyword>
<dbReference type="Pfam" id="PF02129">
    <property type="entry name" value="Peptidase_S15"/>
    <property type="match status" value="1"/>
</dbReference>
<dbReference type="InterPro" id="IPR005674">
    <property type="entry name" value="CocE/Ser_esterase"/>
</dbReference>
<dbReference type="Gene3D" id="2.60.120.260">
    <property type="entry name" value="Galactose-binding domain-like"/>
    <property type="match status" value="1"/>
</dbReference>
<dbReference type="PROSITE" id="PS00092">
    <property type="entry name" value="N6_MTASE"/>
    <property type="match status" value="1"/>
</dbReference>
<protein>
    <submittedName>
        <fullName evidence="3">Peptidase S15</fullName>
    </submittedName>
</protein>
<evidence type="ECO:0000313" key="4">
    <source>
        <dbReference type="Proteomes" id="UP000192374"/>
    </source>
</evidence>
<dbReference type="InterPro" id="IPR050585">
    <property type="entry name" value="Xaa-Pro_dipeptidyl-ppase/CocE"/>
</dbReference>
<dbReference type="SUPFAM" id="SSF49785">
    <property type="entry name" value="Galactose-binding domain-like"/>
    <property type="match status" value="1"/>
</dbReference>
<dbReference type="SMART" id="SM00939">
    <property type="entry name" value="PepX_C"/>
    <property type="match status" value="1"/>
</dbReference>
<evidence type="ECO:0000259" key="2">
    <source>
        <dbReference type="SMART" id="SM00939"/>
    </source>
</evidence>
<dbReference type="Proteomes" id="UP000192374">
    <property type="component" value="Unassembled WGS sequence"/>
</dbReference>
<evidence type="ECO:0000313" key="3">
    <source>
        <dbReference type="EMBL" id="ORB13051.1"/>
    </source>
</evidence>
<dbReference type="SUPFAM" id="SSF53474">
    <property type="entry name" value="alpha/beta-Hydrolases"/>
    <property type="match status" value="1"/>
</dbReference>
<gene>
    <name evidence="3" type="ORF">BST37_14400</name>
</gene>
<comment type="caution">
    <text evidence="3">The sequence shown here is derived from an EMBL/GenBank/DDBJ whole genome shotgun (WGS) entry which is preliminary data.</text>
</comment>
<dbReference type="RefSeq" id="WP_232070429.1">
    <property type="nucleotide sequence ID" value="NZ_AP022583.1"/>
</dbReference>
<keyword evidence="1" id="KW-0378">Hydrolase</keyword>
<proteinExistence type="predicted"/>
<dbReference type="PANTHER" id="PTHR43056:SF10">
    <property type="entry name" value="COCE_NOND FAMILY, PUTATIVE (AFU_ORTHOLOGUE AFUA_7G00600)-RELATED"/>
    <property type="match status" value="1"/>
</dbReference>
<dbReference type="EMBL" id="MVIC01000027">
    <property type="protein sequence ID" value="ORB13051.1"/>
    <property type="molecule type" value="Genomic_DNA"/>
</dbReference>
<dbReference type="NCBIfam" id="TIGR00976">
    <property type="entry name" value="CocE_NonD"/>
    <property type="match status" value="1"/>
</dbReference>
<dbReference type="InterPro" id="IPR000383">
    <property type="entry name" value="Xaa-Pro-like_dom"/>
</dbReference>
<sequence length="587" mass="64129">MSDGIVLRADIHYPTVPETGAAATGPFPVLLSVTPYGKKAPPPAAQIGGGATPYLIKRGYIEVMVDVRGTGVSGGSFEMFGERQAQDGVELVKWASTLPNSNGRVGMFGVSYLAINQLFTAAAVGPDSPLKAIFPVMAARDFYRDAATMGGVPHLRTVRAYGAIYTLLNVLNPALEFFAPGKHPRPRAGGLAAVRQRGRDQRRYFRPLIAEAMNGGDAAYDEPFWDALRPATVLAQVVGNGVAVFLVGGWHDAFQRGTPLNYAALQNAFAGRPDDAPMELGQPVSDRVRLFMGPWYHVTNFDGLHINALQLRWFDQWLQDDADAAISDPPFTFQAIGCPQWFHAREFPLPEATPTRFYLSDAGRLSTDRSPDQTVATLDYAARGPVAGRSLEQWTLGMNSFFTAQRGRRIRYDTDNRRLQRRALTYTTEPFTSPTLVAGPITLTVHATANTTETVWVAHLDDVAPDGTSRPLTQGALLGSHRALDPDRTWYLPEGTVLRPHHYSTRSAAEPVVPGELTRYDVEIFPTAAFIAPEHRLRLIVTTYDFPHLVPTKPARRALAGGRYQLHQGGPTPSHILIPLADPGAFG</sequence>
<dbReference type="Gene3D" id="3.40.50.1820">
    <property type="entry name" value="alpha/beta hydrolase"/>
    <property type="match status" value="1"/>
</dbReference>
<name>A0ABX3T509_9MYCO</name>
<organism evidence="3 4">
    <name type="scientific">Mycobacterium noviomagense</name>
    <dbReference type="NCBI Taxonomy" id="459858"/>
    <lineage>
        <taxon>Bacteria</taxon>
        <taxon>Bacillati</taxon>
        <taxon>Actinomycetota</taxon>
        <taxon>Actinomycetes</taxon>
        <taxon>Mycobacteriales</taxon>
        <taxon>Mycobacteriaceae</taxon>
        <taxon>Mycobacterium</taxon>
    </lineage>
</organism>
<dbReference type="InterPro" id="IPR013736">
    <property type="entry name" value="Xaa-Pro_dipept_C"/>
</dbReference>
<dbReference type="InterPro" id="IPR008979">
    <property type="entry name" value="Galactose-bd-like_sf"/>
</dbReference>
<reference evidence="3 4" key="1">
    <citation type="submission" date="2017-02" db="EMBL/GenBank/DDBJ databases">
        <title>The new phylogeny of genus Mycobacterium.</title>
        <authorList>
            <person name="Tortoli E."/>
            <person name="Trovato A."/>
            <person name="Cirillo D.M."/>
        </authorList>
    </citation>
    <scope>NUCLEOTIDE SEQUENCE [LARGE SCALE GENOMIC DNA]</scope>
    <source>
        <strain evidence="3 4">DSM 45145</strain>
    </source>
</reference>
<accession>A0ABX3T509</accession>
<dbReference type="InterPro" id="IPR002052">
    <property type="entry name" value="DNA_methylase_N6_adenine_CS"/>
</dbReference>
<evidence type="ECO:0000256" key="1">
    <source>
        <dbReference type="ARBA" id="ARBA00022801"/>
    </source>
</evidence>
<dbReference type="PANTHER" id="PTHR43056">
    <property type="entry name" value="PEPTIDASE S9 PROLYL OLIGOPEPTIDASE"/>
    <property type="match status" value="1"/>
</dbReference>
<feature type="domain" description="Xaa-Pro dipeptidyl-peptidase C-terminal" evidence="2">
    <location>
        <begin position="311"/>
        <end position="577"/>
    </location>
</feature>
<dbReference type="Pfam" id="PF08530">
    <property type="entry name" value="PepX_C"/>
    <property type="match status" value="1"/>
</dbReference>
<dbReference type="Gene3D" id="1.10.3020.10">
    <property type="entry name" value="alpha-amino acid ester hydrolase ( Helical cap domain)"/>
    <property type="match status" value="1"/>
</dbReference>